<dbReference type="SMART" id="SM00796">
    <property type="entry name" value="AHS1"/>
    <property type="match status" value="1"/>
</dbReference>
<proteinExistence type="predicted"/>
<dbReference type="Gene3D" id="2.40.100.10">
    <property type="entry name" value="Cyclophilin-like"/>
    <property type="match status" value="1"/>
</dbReference>
<dbReference type="InterPro" id="IPR010016">
    <property type="entry name" value="PxpB"/>
</dbReference>
<evidence type="ECO:0000313" key="6">
    <source>
        <dbReference type="Proteomes" id="UP001259572"/>
    </source>
</evidence>
<keyword evidence="3" id="KW-0067">ATP-binding</keyword>
<sequence>MTQFIFRAVGEAALLVDLGDAIDADLSECVVAIDAALRAAPPPGLRETVPAATSLLILFDPEASEMRTVEAFVREAVGNAVNASREAAEHVIPVCYEGEHAPDMEQLARRTGLSAQAIAKHHAEGDYRVLMYGFAPGFAYLGGVPEPLAVPRKAAAVRDHKVGSVMIAAGQCIVMPLPMPTGWWVIGRTAIQILRPEADDPFLFKPGDRIRFERIGSDELERQLAR</sequence>
<dbReference type="Pfam" id="PF02682">
    <property type="entry name" value="CT_C_D"/>
    <property type="match status" value="1"/>
</dbReference>
<feature type="domain" description="Carboxyltransferase" evidence="4">
    <location>
        <begin position="4"/>
        <end position="204"/>
    </location>
</feature>
<reference evidence="5 6" key="1">
    <citation type="submission" date="2023-05" db="EMBL/GenBank/DDBJ databases">
        <authorList>
            <person name="Guo Y."/>
        </authorList>
    </citation>
    <scope>NUCLEOTIDE SEQUENCE [LARGE SCALE GENOMIC DNA]</scope>
    <source>
        <strain evidence="5 6">GR2756</strain>
    </source>
</reference>
<dbReference type="PANTHER" id="PTHR34698:SF2">
    <property type="entry name" value="5-OXOPROLINASE SUBUNIT B"/>
    <property type="match status" value="1"/>
</dbReference>
<dbReference type="InterPro" id="IPR029000">
    <property type="entry name" value="Cyclophilin-like_dom_sf"/>
</dbReference>
<keyword evidence="2 5" id="KW-0378">Hydrolase</keyword>
<protein>
    <submittedName>
        <fullName evidence="5">Allophanate hydrolase subunit 1</fullName>
    </submittedName>
</protein>
<dbReference type="Proteomes" id="UP001259572">
    <property type="component" value="Unassembled WGS sequence"/>
</dbReference>
<evidence type="ECO:0000313" key="5">
    <source>
        <dbReference type="EMBL" id="MDT9598769.1"/>
    </source>
</evidence>
<dbReference type="SUPFAM" id="SSF50891">
    <property type="entry name" value="Cyclophilin-like"/>
    <property type="match status" value="1"/>
</dbReference>
<gene>
    <name evidence="5" type="ORF">RQX22_07405</name>
</gene>
<evidence type="ECO:0000256" key="1">
    <source>
        <dbReference type="ARBA" id="ARBA00022741"/>
    </source>
</evidence>
<comment type="caution">
    <text evidence="5">The sequence shown here is derived from an EMBL/GenBank/DDBJ whole genome shotgun (WGS) entry which is preliminary data.</text>
</comment>
<dbReference type="EMBL" id="JAVUPU010000003">
    <property type="protein sequence ID" value="MDT9598769.1"/>
    <property type="molecule type" value="Genomic_DNA"/>
</dbReference>
<evidence type="ECO:0000259" key="4">
    <source>
        <dbReference type="SMART" id="SM00796"/>
    </source>
</evidence>
<dbReference type="Gene3D" id="3.30.1360.40">
    <property type="match status" value="1"/>
</dbReference>
<name>A0ABU3Q5T2_9SPHN</name>
<dbReference type="PANTHER" id="PTHR34698">
    <property type="entry name" value="5-OXOPROLINASE SUBUNIT B"/>
    <property type="match status" value="1"/>
</dbReference>
<organism evidence="5 6">
    <name type="scientific">Sphingosinicella rhizophila</name>
    <dbReference type="NCBI Taxonomy" id="3050082"/>
    <lineage>
        <taxon>Bacteria</taxon>
        <taxon>Pseudomonadati</taxon>
        <taxon>Pseudomonadota</taxon>
        <taxon>Alphaproteobacteria</taxon>
        <taxon>Sphingomonadales</taxon>
        <taxon>Sphingosinicellaceae</taxon>
        <taxon>Sphingosinicella</taxon>
    </lineage>
</organism>
<accession>A0ABU3Q5T2</accession>
<dbReference type="GO" id="GO:0016787">
    <property type="term" value="F:hydrolase activity"/>
    <property type="evidence" value="ECO:0007669"/>
    <property type="project" value="UniProtKB-KW"/>
</dbReference>
<dbReference type="SUPFAM" id="SSF160467">
    <property type="entry name" value="PH0987 N-terminal domain-like"/>
    <property type="match status" value="1"/>
</dbReference>
<dbReference type="InterPro" id="IPR003833">
    <property type="entry name" value="CT_C_D"/>
</dbReference>
<evidence type="ECO:0000256" key="3">
    <source>
        <dbReference type="ARBA" id="ARBA00022840"/>
    </source>
</evidence>
<dbReference type="RefSeq" id="WP_315725098.1">
    <property type="nucleotide sequence ID" value="NZ_JAVUPU010000003.1"/>
</dbReference>
<keyword evidence="1" id="KW-0547">Nucleotide-binding</keyword>
<evidence type="ECO:0000256" key="2">
    <source>
        <dbReference type="ARBA" id="ARBA00022801"/>
    </source>
</evidence>
<keyword evidence="6" id="KW-1185">Reference proteome</keyword>